<keyword evidence="3" id="KW-0560">Oxidoreductase</keyword>
<protein>
    <submittedName>
        <fullName evidence="7">Multicopper oxidase family protein</fullName>
    </submittedName>
</protein>
<dbReference type="PROSITE" id="PS00080">
    <property type="entry name" value="MULTICOPPER_OXIDASE2"/>
    <property type="match status" value="1"/>
</dbReference>
<dbReference type="Pfam" id="PF07732">
    <property type="entry name" value="Cu-oxidase_3"/>
    <property type="match status" value="1"/>
</dbReference>
<dbReference type="InterPro" id="IPR011706">
    <property type="entry name" value="Cu-oxidase_C"/>
</dbReference>
<dbReference type="InterPro" id="IPR002355">
    <property type="entry name" value="Cu_oxidase_Cu_BS"/>
</dbReference>
<keyword evidence="4" id="KW-0732">Signal</keyword>
<dbReference type="InterPro" id="IPR033138">
    <property type="entry name" value="Cu_oxidase_CS"/>
</dbReference>
<dbReference type="InterPro" id="IPR008972">
    <property type="entry name" value="Cupredoxin"/>
</dbReference>
<dbReference type="InterPro" id="IPR045087">
    <property type="entry name" value="Cu-oxidase_fam"/>
</dbReference>
<dbReference type="PANTHER" id="PTHR11709:SF518">
    <property type="entry name" value="MULTICOPPER OXIDASE"/>
    <property type="match status" value="1"/>
</dbReference>
<dbReference type="PANTHER" id="PTHR11709">
    <property type="entry name" value="MULTI-COPPER OXIDASE"/>
    <property type="match status" value="1"/>
</dbReference>
<dbReference type="InterPro" id="IPR011707">
    <property type="entry name" value="Cu-oxidase-like_N"/>
</dbReference>
<evidence type="ECO:0000256" key="4">
    <source>
        <dbReference type="SAM" id="SignalP"/>
    </source>
</evidence>
<dbReference type="Proteomes" id="UP001595999">
    <property type="component" value="Unassembled WGS sequence"/>
</dbReference>
<evidence type="ECO:0000259" key="5">
    <source>
        <dbReference type="Pfam" id="PF07731"/>
    </source>
</evidence>
<keyword evidence="2" id="KW-0479">Metal-binding</keyword>
<evidence type="ECO:0000313" key="7">
    <source>
        <dbReference type="EMBL" id="MFC4488794.1"/>
    </source>
</evidence>
<proteinExistence type="predicted"/>
<keyword evidence="8" id="KW-1185">Reference proteome</keyword>
<dbReference type="CDD" id="cd13853">
    <property type="entry name" value="CuRO_1_Tth-MCO_like"/>
    <property type="match status" value="1"/>
</dbReference>
<evidence type="ECO:0000259" key="6">
    <source>
        <dbReference type="Pfam" id="PF07732"/>
    </source>
</evidence>
<dbReference type="Gene3D" id="2.60.40.420">
    <property type="entry name" value="Cupredoxins - blue copper proteins"/>
    <property type="match status" value="3"/>
</dbReference>
<comment type="subcellular location">
    <subcellularLocation>
        <location evidence="1">Cell outer membrane</location>
        <topology evidence="1">Lipid-anchor</topology>
    </subcellularLocation>
</comment>
<feature type="chain" id="PRO_5046949727" evidence="4">
    <location>
        <begin position="20"/>
        <end position="702"/>
    </location>
</feature>
<feature type="domain" description="Plastocyanin-like" evidence="5">
    <location>
        <begin position="540"/>
        <end position="686"/>
    </location>
</feature>
<dbReference type="SUPFAM" id="SSF49503">
    <property type="entry name" value="Cupredoxins"/>
    <property type="match status" value="3"/>
</dbReference>
<feature type="signal peptide" evidence="4">
    <location>
        <begin position="1"/>
        <end position="19"/>
    </location>
</feature>
<comment type="caution">
    <text evidence="7">The sequence shown here is derived from an EMBL/GenBank/DDBJ whole genome shotgun (WGS) entry which is preliminary data.</text>
</comment>
<accession>A0ABV8ZMS0</accession>
<sequence length="702" mass="77078">MTMLNARLAPLGLAALVLAAPGHGEDIPQIDNPPRLLAAPADQAAKTRLGTLNTAALLNAPLELGQPQAAPREVTFDLDIRYRYGWIRNPSLERPGQIHYDKVVLRSYLPGVLSSAAPPSSSLPSATPFIAPLIEVYPGQTVRIGLNNKLDRDVDGKPIRDPSCTDQGGSANQPHCFNGTNLHTHGLWINPAGNSDNVLLSINPGVSFQYEYNIPPDHPAGTFWYHTHRHGSTALQVSSGMAGALIVRSTRQPTLQQNGDIDTLLQPYAGAGFRERVLVFQQIQYACRFKAGQYKDMIKTYGNTATPPNEEDQRYRCDDGDVGGIEGYDQFGPKTWQESGRYTSINGVVLGKMVQARAGDVERWRMVHAGVRDTINLKLRRLSDNAPPLAGLFARQMDDYVTRYCRSDTELDLPLIAADGLTMGKVQTRKSVVFQPGYRWDALVSFPSAGKYCLINDVKVSSTIDRSAPSARLLGVVDVAPGQASRPLQEVLIGAARAHFPPAVANKVSAELRSGMKLSSFVPHPDIDPKEVTGTQTLTFNIDVSQPKSAFFQVDGKPYAGERIDRTLKLGGVDEWTLRSDFVSHPYHIHVNPFQIVKIVDPKGRDISAEGAPDSMDPGDTQYSGLKNVWKDTLWVKNIEASNDPKIAAAGRYTITIRTRYERYIGDFVLHCHILDHEDQGMMQNIRIALPDGRGGTAFGHH</sequence>
<evidence type="ECO:0000256" key="1">
    <source>
        <dbReference type="ARBA" id="ARBA00004459"/>
    </source>
</evidence>
<dbReference type="Pfam" id="PF07731">
    <property type="entry name" value="Cu-oxidase_2"/>
    <property type="match status" value="1"/>
</dbReference>
<dbReference type="CDD" id="cd13900">
    <property type="entry name" value="CuRO_3_Tth-MCO_like"/>
    <property type="match status" value="1"/>
</dbReference>
<feature type="domain" description="Plastocyanin-like" evidence="6">
    <location>
        <begin position="178"/>
        <end position="250"/>
    </location>
</feature>
<reference evidence="8" key="1">
    <citation type="journal article" date="2019" name="Int. J. Syst. Evol. Microbiol.">
        <title>The Global Catalogue of Microorganisms (GCM) 10K type strain sequencing project: providing services to taxonomists for standard genome sequencing and annotation.</title>
        <authorList>
            <consortium name="The Broad Institute Genomics Platform"/>
            <consortium name="The Broad Institute Genome Sequencing Center for Infectious Disease"/>
            <person name="Wu L."/>
            <person name="Ma J."/>
        </authorList>
    </citation>
    <scope>NUCLEOTIDE SEQUENCE [LARGE SCALE GENOMIC DNA]</scope>
    <source>
        <strain evidence="8">CGMCC 4.7608</strain>
    </source>
</reference>
<dbReference type="EMBL" id="JBHSEK010000002">
    <property type="protein sequence ID" value="MFC4488794.1"/>
    <property type="molecule type" value="Genomic_DNA"/>
</dbReference>
<name>A0ABV8ZMS0_9NEIS</name>
<dbReference type="PROSITE" id="PS00079">
    <property type="entry name" value="MULTICOPPER_OXIDASE1"/>
    <property type="match status" value="1"/>
</dbReference>
<organism evidence="7 8">
    <name type="scientific">Chromobacterium aquaticum</name>
    <dbReference type="NCBI Taxonomy" id="467180"/>
    <lineage>
        <taxon>Bacteria</taxon>
        <taxon>Pseudomonadati</taxon>
        <taxon>Pseudomonadota</taxon>
        <taxon>Betaproteobacteria</taxon>
        <taxon>Neisseriales</taxon>
        <taxon>Chromobacteriaceae</taxon>
        <taxon>Chromobacterium</taxon>
    </lineage>
</organism>
<dbReference type="RefSeq" id="WP_231463312.1">
    <property type="nucleotide sequence ID" value="NZ_JAJOHW010000097.1"/>
</dbReference>
<evidence type="ECO:0000256" key="3">
    <source>
        <dbReference type="ARBA" id="ARBA00023002"/>
    </source>
</evidence>
<gene>
    <name evidence="7" type="ORF">ACFO0R_04115</name>
</gene>
<evidence type="ECO:0000313" key="8">
    <source>
        <dbReference type="Proteomes" id="UP001595999"/>
    </source>
</evidence>
<evidence type="ECO:0000256" key="2">
    <source>
        <dbReference type="ARBA" id="ARBA00022723"/>
    </source>
</evidence>